<accession>A0A6V7HH14</accession>
<sequence>HSNAFNLKLNKYFTTRFYDQIVQTTLLHSTFLSYTWYHPTDQ</sequence>
<feature type="non-terminal residue" evidence="1">
    <location>
        <position position="1"/>
    </location>
</feature>
<gene>
    <name evidence="1" type="ORF">MHI_LOCUS829118</name>
</gene>
<dbReference type="Proteomes" id="UP000752696">
    <property type="component" value="Unassembled WGS sequence"/>
</dbReference>
<reference evidence="1" key="1">
    <citation type="submission" date="2020-07" db="EMBL/GenBank/DDBJ databases">
        <authorList>
            <person name="Nazaruddin N."/>
        </authorList>
    </citation>
    <scope>NUCLEOTIDE SEQUENCE</scope>
</reference>
<dbReference type="EMBL" id="CAJDYZ010011083">
    <property type="protein sequence ID" value="CAD1478868.1"/>
    <property type="molecule type" value="Genomic_DNA"/>
</dbReference>
<feature type="non-terminal residue" evidence="1">
    <location>
        <position position="42"/>
    </location>
</feature>
<evidence type="ECO:0000313" key="2">
    <source>
        <dbReference type="Proteomes" id="UP000752696"/>
    </source>
</evidence>
<name>A0A6V7HH14_9HYME</name>
<comment type="caution">
    <text evidence="1">The sequence shown here is derived from an EMBL/GenBank/DDBJ whole genome shotgun (WGS) entry which is preliminary data.</text>
</comment>
<dbReference type="AlphaFoldDB" id="A0A6V7HH14"/>
<organism evidence="1 2">
    <name type="scientific">Heterotrigona itama</name>
    <dbReference type="NCBI Taxonomy" id="395501"/>
    <lineage>
        <taxon>Eukaryota</taxon>
        <taxon>Metazoa</taxon>
        <taxon>Ecdysozoa</taxon>
        <taxon>Arthropoda</taxon>
        <taxon>Hexapoda</taxon>
        <taxon>Insecta</taxon>
        <taxon>Pterygota</taxon>
        <taxon>Neoptera</taxon>
        <taxon>Endopterygota</taxon>
        <taxon>Hymenoptera</taxon>
        <taxon>Apocrita</taxon>
        <taxon>Aculeata</taxon>
        <taxon>Apoidea</taxon>
        <taxon>Anthophila</taxon>
        <taxon>Apidae</taxon>
        <taxon>Heterotrigona</taxon>
    </lineage>
</organism>
<evidence type="ECO:0000313" key="1">
    <source>
        <dbReference type="EMBL" id="CAD1478868.1"/>
    </source>
</evidence>
<proteinExistence type="predicted"/>
<protein>
    <submittedName>
        <fullName evidence="1">Uncharacterized protein</fullName>
    </submittedName>
</protein>
<keyword evidence="2" id="KW-1185">Reference proteome</keyword>